<dbReference type="RefSeq" id="WP_055068623.1">
    <property type="nucleotide sequence ID" value="NZ_CP173697.1"/>
</dbReference>
<evidence type="ECO:0000313" key="3">
    <source>
        <dbReference type="Proteomes" id="UP000049979"/>
    </source>
</evidence>
<dbReference type="AlphaFoldDB" id="A0A0M6WY70"/>
<proteinExistence type="predicted"/>
<reference evidence="3" key="1">
    <citation type="submission" date="2015-05" db="EMBL/GenBank/DDBJ databases">
        <authorList>
            <consortium name="Pathogen Informatics"/>
        </authorList>
    </citation>
    <scope>NUCLEOTIDE SEQUENCE [LARGE SCALE GENOMIC DNA]</scope>
    <source>
        <strain evidence="3">M72</strain>
    </source>
</reference>
<feature type="region of interest" description="Disordered" evidence="1">
    <location>
        <begin position="74"/>
        <end position="94"/>
    </location>
</feature>
<organism evidence="2 3">
    <name type="scientific">Roseburia faecis</name>
    <dbReference type="NCBI Taxonomy" id="301302"/>
    <lineage>
        <taxon>Bacteria</taxon>
        <taxon>Bacillati</taxon>
        <taxon>Bacillota</taxon>
        <taxon>Clostridia</taxon>
        <taxon>Lachnospirales</taxon>
        <taxon>Lachnospiraceae</taxon>
        <taxon>Roseburia</taxon>
    </lineage>
</organism>
<accession>A0A0M6WY70</accession>
<name>A0A0M6WY70_9FIRM</name>
<protein>
    <submittedName>
        <fullName evidence="2">Uncharacterized protein</fullName>
    </submittedName>
</protein>
<feature type="region of interest" description="Disordered" evidence="1">
    <location>
        <begin position="13"/>
        <end position="38"/>
    </location>
</feature>
<dbReference type="EMBL" id="CVRR01000060">
    <property type="protein sequence ID" value="CRL42119.1"/>
    <property type="molecule type" value="Genomic_DNA"/>
</dbReference>
<evidence type="ECO:0000313" key="2">
    <source>
        <dbReference type="EMBL" id="CRL42119.1"/>
    </source>
</evidence>
<gene>
    <name evidence="2" type="ORF">M72_14521</name>
</gene>
<sequence>MDITGVGSSSYLYGYGISDSDTKNVTGKENGIGSVDENGKQKECQTCKNRKYVDGSDEANVSFKSAAHVSPQAASSAVRAHEGQHVSNAYSKASEENGRVISASVQIHTSICPECGRSYVSGGVTNTQIKYYNESNPYQKDLKVTDGIKARGDHVDMQV</sequence>
<keyword evidence="3" id="KW-1185">Reference proteome</keyword>
<evidence type="ECO:0000256" key="1">
    <source>
        <dbReference type="SAM" id="MobiDB-lite"/>
    </source>
</evidence>
<dbReference type="STRING" id="301302.ERS852420_02790"/>
<dbReference type="Proteomes" id="UP000049979">
    <property type="component" value="Unassembled WGS sequence"/>
</dbReference>